<gene>
    <name evidence="2" type="ordered locus">Trad_2637</name>
</gene>
<feature type="signal peptide" evidence="1">
    <location>
        <begin position="1"/>
        <end position="29"/>
    </location>
</feature>
<protein>
    <recommendedName>
        <fullName evidence="4">Lipoprotein</fullName>
    </recommendedName>
</protein>
<sequence>MTLMPRAAMRIASGALLMGLVACSHTLRMAPYAFDVQLDPQPITLNVALGPEGRATYAPSAHVLRFASKAGAVGATIEGYEIFFYEASGNPAFPGDAVLRSRGSLNLYVPPGLSCDQLLEDETFDGCTVNSPGAAFRRGPVRPPLGQAENLPTTTLVPEDVARELYRLVGVGGAVGAYANLYFYGTDDLQRPFRSGPYQVAIIVGQGP</sequence>
<accession>D7CUF8</accession>
<evidence type="ECO:0000256" key="1">
    <source>
        <dbReference type="SAM" id="SignalP"/>
    </source>
</evidence>
<dbReference type="STRING" id="649638.Trad_2637"/>
<dbReference type="Proteomes" id="UP000000379">
    <property type="component" value="Chromosome"/>
</dbReference>
<evidence type="ECO:0000313" key="2">
    <source>
        <dbReference type="EMBL" id="ADI15743.1"/>
    </source>
</evidence>
<dbReference type="KEGG" id="tra:Trad_2637"/>
<keyword evidence="3" id="KW-1185">Reference proteome</keyword>
<dbReference type="PROSITE" id="PS51257">
    <property type="entry name" value="PROKAR_LIPOPROTEIN"/>
    <property type="match status" value="1"/>
</dbReference>
<evidence type="ECO:0008006" key="4">
    <source>
        <dbReference type="Google" id="ProtNLM"/>
    </source>
</evidence>
<feature type="chain" id="PRO_5003094442" description="Lipoprotein" evidence="1">
    <location>
        <begin position="30"/>
        <end position="208"/>
    </location>
</feature>
<reference evidence="2 3" key="2">
    <citation type="journal article" date="2011" name="Stand. Genomic Sci.">
        <title>Complete genome sequence of Truepera radiovictrix type strain (RQ-24).</title>
        <authorList>
            <person name="Ivanova N."/>
            <person name="Rohde C."/>
            <person name="Munk C."/>
            <person name="Nolan M."/>
            <person name="Lucas S."/>
            <person name="Del Rio T.G."/>
            <person name="Tice H."/>
            <person name="Deshpande S."/>
            <person name="Cheng J.F."/>
            <person name="Tapia R."/>
            <person name="Han C."/>
            <person name="Goodwin L."/>
            <person name="Pitluck S."/>
            <person name="Liolios K."/>
            <person name="Mavromatis K."/>
            <person name="Mikhailova N."/>
            <person name="Pati A."/>
            <person name="Chen A."/>
            <person name="Palaniappan K."/>
            <person name="Land M."/>
            <person name="Hauser L."/>
            <person name="Chang Y.J."/>
            <person name="Jeffries C.D."/>
            <person name="Brambilla E."/>
            <person name="Rohde M."/>
            <person name="Goker M."/>
            <person name="Tindall B.J."/>
            <person name="Woyke T."/>
            <person name="Bristow J."/>
            <person name="Eisen J.A."/>
            <person name="Markowitz V."/>
            <person name="Hugenholtz P."/>
            <person name="Kyrpides N.C."/>
            <person name="Klenk H.P."/>
            <person name="Lapidus A."/>
        </authorList>
    </citation>
    <scope>NUCLEOTIDE SEQUENCE [LARGE SCALE GENOMIC DNA]</scope>
    <source>
        <strain evidence="3">DSM 17093 / CIP 108686 / LMG 22925 / RQ-24</strain>
    </source>
</reference>
<name>D7CUF8_TRURR</name>
<organism evidence="2 3">
    <name type="scientific">Truepera radiovictrix (strain DSM 17093 / CIP 108686 / LMG 22925 / RQ-24)</name>
    <dbReference type="NCBI Taxonomy" id="649638"/>
    <lineage>
        <taxon>Bacteria</taxon>
        <taxon>Thermotogati</taxon>
        <taxon>Deinococcota</taxon>
        <taxon>Deinococci</taxon>
        <taxon>Trueperales</taxon>
        <taxon>Trueperaceae</taxon>
        <taxon>Truepera</taxon>
    </lineage>
</organism>
<keyword evidence="1" id="KW-0732">Signal</keyword>
<reference evidence="3" key="1">
    <citation type="submission" date="2010-05" db="EMBL/GenBank/DDBJ databases">
        <title>The complete genome of Truepera radiovictris DSM 17093.</title>
        <authorList>
            <consortium name="US DOE Joint Genome Institute (JGI-PGF)"/>
            <person name="Lucas S."/>
            <person name="Copeland A."/>
            <person name="Lapidus A."/>
            <person name="Glavina del Rio T."/>
            <person name="Dalin E."/>
            <person name="Tice H."/>
            <person name="Bruce D."/>
            <person name="Goodwin L."/>
            <person name="Pitluck S."/>
            <person name="Kyrpides N."/>
            <person name="Mavromatis K."/>
            <person name="Ovchinnikova G."/>
            <person name="Munk A.C."/>
            <person name="Detter J.C."/>
            <person name="Han C."/>
            <person name="Tapia R."/>
            <person name="Land M."/>
            <person name="Hauser L."/>
            <person name="Markowitz V."/>
            <person name="Cheng J.-F."/>
            <person name="Hugenholtz P."/>
            <person name="Woyke T."/>
            <person name="Wu D."/>
            <person name="Tindall B."/>
            <person name="Pomrenke H.G."/>
            <person name="Brambilla E."/>
            <person name="Klenk H.-P."/>
            <person name="Eisen J.A."/>
        </authorList>
    </citation>
    <scope>NUCLEOTIDE SEQUENCE [LARGE SCALE GENOMIC DNA]</scope>
    <source>
        <strain evidence="3">DSM 17093 / CIP 108686 / LMG 22925 / RQ-24</strain>
    </source>
</reference>
<evidence type="ECO:0000313" key="3">
    <source>
        <dbReference type="Proteomes" id="UP000000379"/>
    </source>
</evidence>
<dbReference type="AlphaFoldDB" id="D7CUF8"/>
<dbReference type="EMBL" id="CP002049">
    <property type="protein sequence ID" value="ADI15743.1"/>
    <property type="molecule type" value="Genomic_DNA"/>
</dbReference>
<proteinExistence type="predicted"/>
<dbReference type="HOGENOM" id="CLU_1320407_0_0_0"/>